<feature type="transmembrane region" description="Helical" evidence="5">
    <location>
        <begin position="69"/>
        <end position="92"/>
    </location>
</feature>
<evidence type="ECO:0000259" key="7">
    <source>
        <dbReference type="Pfam" id="PF03717"/>
    </source>
</evidence>
<dbReference type="eggNOG" id="COG0768">
    <property type="taxonomic scope" value="Bacteria"/>
</dbReference>
<feature type="region of interest" description="Disordered" evidence="4">
    <location>
        <begin position="1"/>
        <end position="63"/>
    </location>
</feature>
<dbReference type="Proteomes" id="UP000011760">
    <property type="component" value="Chromosome"/>
</dbReference>
<dbReference type="HOGENOM" id="CLU_009289_6_5_11"/>
<evidence type="ECO:0000313" key="9">
    <source>
        <dbReference type="Proteomes" id="UP000011760"/>
    </source>
</evidence>
<keyword evidence="5" id="KW-0812">Transmembrane</keyword>
<dbReference type="SUPFAM" id="SSF56519">
    <property type="entry name" value="Penicillin binding protein dimerisation domain"/>
    <property type="match status" value="1"/>
</dbReference>
<dbReference type="Gene3D" id="3.30.450.330">
    <property type="match status" value="1"/>
</dbReference>
<evidence type="ECO:0000256" key="4">
    <source>
        <dbReference type="SAM" id="MobiDB-lite"/>
    </source>
</evidence>
<dbReference type="InterPro" id="IPR001460">
    <property type="entry name" value="PCN-bd_Tpept"/>
</dbReference>
<evidence type="ECO:0008006" key="10">
    <source>
        <dbReference type="Google" id="ProtNLM"/>
    </source>
</evidence>
<dbReference type="InterPro" id="IPR012338">
    <property type="entry name" value="Beta-lactam/transpept-like"/>
</dbReference>
<dbReference type="Pfam" id="PF00905">
    <property type="entry name" value="Transpeptidase"/>
    <property type="match status" value="1"/>
</dbReference>
<keyword evidence="9" id="KW-1185">Reference proteome</keyword>
<evidence type="ECO:0000256" key="5">
    <source>
        <dbReference type="SAM" id="Phobius"/>
    </source>
</evidence>
<gene>
    <name evidence="8" type="ORF">H924_09110</name>
</gene>
<dbReference type="GO" id="GO:0071555">
    <property type="term" value="P:cell wall organization"/>
    <property type="evidence" value="ECO:0007669"/>
    <property type="project" value="TreeGrafter"/>
</dbReference>
<dbReference type="STRING" id="1121353.H924_09110"/>
<evidence type="ECO:0000259" key="6">
    <source>
        <dbReference type="Pfam" id="PF00905"/>
    </source>
</evidence>
<dbReference type="PANTHER" id="PTHR30627:SF1">
    <property type="entry name" value="PEPTIDOGLYCAN D,D-TRANSPEPTIDASE FTSI"/>
    <property type="match status" value="1"/>
</dbReference>
<dbReference type="Gene3D" id="3.90.1310.10">
    <property type="entry name" value="Penicillin-binding protein 2a (Domain 2)"/>
    <property type="match status" value="1"/>
</dbReference>
<proteinExistence type="inferred from homology"/>
<feature type="compositionally biased region" description="Basic and acidic residues" evidence="4">
    <location>
        <begin position="14"/>
        <end position="38"/>
    </location>
</feature>
<keyword evidence="3 5" id="KW-0472">Membrane</keyword>
<dbReference type="AlphaFoldDB" id="M1UG76"/>
<reference evidence="8 9" key="1">
    <citation type="submission" date="2013-02" db="EMBL/GenBank/DDBJ databases">
        <title>The complete genome sequence of Corynebacterium callunae DSM 20147.</title>
        <authorList>
            <person name="Ruckert C."/>
            <person name="Albersmeier A."/>
            <person name="Kalinowski J."/>
        </authorList>
    </citation>
    <scope>NUCLEOTIDE SEQUENCE [LARGE SCALE GENOMIC DNA]</scope>
    <source>
        <strain evidence="8 9">DSM 20147</strain>
    </source>
</reference>
<evidence type="ECO:0000313" key="8">
    <source>
        <dbReference type="EMBL" id="AGG67260.1"/>
    </source>
</evidence>
<name>M1UG76_9CORY</name>
<dbReference type="SUPFAM" id="SSF56601">
    <property type="entry name" value="beta-lactamase/transpeptidase-like"/>
    <property type="match status" value="1"/>
</dbReference>
<protein>
    <recommendedName>
        <fullName evidence="10">Cell division protein FtsI</fullName>
    </recommendedName>
</protein>
<feature type="domain" description="Penicillin-binding protein transpeptidase" evidence="6">
    <location>
        <begin position="359"/>
        <end position="677"/>
    </location>
</feature>
<accession>M1UG76</accession>
<dbReference type="InterPro" id="IPR005311">
    <property type="entry name" value="PBP_dimer"/>
</dbReference>
<sequence length="700" mass="75239">MTFPSDGRSRNQRAGREDTSRRSAYQDESRRAARERELKRRKGIPESQGTTFRPTSPSQTGAQKRRVNAVTLIALVVAGVLIFRLGWVQIIWGPELSLNASEQRTRVYVDPARRGTITDREGNQLAYTMQARSLTVSPNVMRAELRTGTDLALRLAAEETDPANVASYVTIEEGVAYDRASGEEKETILNEKVKERMENIATRIPEIIKSHGKDVSDIRSSEILEKLNAESQYEVLVRNVDPDIATEITDELPSVAADHQDIREYPNGAIGENIVGRISMDGNGQFGFEASNDSLLAGNNGRSTQDMSILGQAIPGTLRDQIPAVDGASVELTLDLDLQTYVQQALEQAKAASGADDASAVVLDAKTAEVLAMANTGTINPNEDTAKQIEEGKSFDNPSITHPFEPGSVAKIITAAGVIQEGLTTPEEVLQVPGSIEMAGVTVKDAWEHGVVPYTTAGVFGKSSNVGTLMLAERLGEDKFAQYLDLFGLGQSTGIELPSESEGLLPAPEQWSGGTFANLPIGQGMSITTLQMAGIYQTLANGGERIEPRIIKSATDADGAVIEQAEPDKVQVVSPEAAKMTVDMFRAVTQSDPTGVQQGTGTGAAIDGYQISGKTGTAQKIDENTGAYSNSEYWITFAGIAPADDPRFVVAIMLDEPERGVHGEGGQTAAPLFKDIATWLLNRDNIPLSEVPEPIVLQAQ</sequence>
<feature type="compositionally biased region" description="Polar residues" evidence="4">
    <location>
        <begin position="47"/>
        <end position="62"/>
    </location>
</feature>
<dbReference type="PATRIC" id="fig|1121353.3.peg.1858"/>
<comment type="similarity">
    <text evidence="2">Belongs to the transpeptidase family.</text>
</comment>
<feature type="domain" description="Penicillin-binding protein dimerisation" evidence="7">
    <location>
        <begin position="110"/>
        <end position="298"/>
    </location>
</feature>
<dbReference type="InterPro" id="IPR050515">
    <property type="entry name" value="Beta-lactam/transpept"/>
</dbReference>
<dbReference type="KEGG" id="ccn:H924_09110"/>
<dbReference type="GO" id="GO:0005886">
    <property type="term" value="C:plasma membrane"/>
    <property type="evidence" value="ECO:0007669"/>
    <property type="project" value="TreeGrafter"/>
</dbReference>
<evidence type="ECO:0000256" key="3">
    <source>
        <dbReference type="ARBA" id="ARBA00023136"/>
    </source>
</evidence>
<dbReference type="EMBL" id="CP004354">
    <property type="protein sequence ID" value="AGG67260.1"/>
    <property type="molecule type" value="Genomic_DNA"/>
</dbReference>
<dbReference type="RefSeq" id="WP_015651691.1">
    <property type="nucleotide sequence ID" value="NC_020506.1"/>
</dbReference>
<comment type="subcellular location">
    <subcellularLocation>
        <location evidence="1">Membrane</location>
    </subcellularLocation>
</comment>
<dbReference type="Gene3D" id="3.40.710.10">
    <property type="entry name" value="DD-peptidase/beta-lactamase superfamily"/>
    <property type="match status" value="1"/>
</dbReference>
<keyword evidence="5" id="KW-1133">Transmembrane helix</keyword>
<evidence type="ECO:0000256" key="1">
    <source>
        <dbReference type="ARBA" id="ARBA00004370"/>
    </source>
</evidence>
<dbReference type="GO" id="GO:0008658">
    <property type="term" value="F:penicillin binding"/>
    <property type="evidence" value="ECO:0007669"/>
    <property type="project" value="InterPro"/>
</dbReference>
<organism evidence="8 9">
    <name type="scientific">Corynebacterium callunae DSM 20147</name>
    <dbReference type="NCBI Taxonomy" id="1121353"/>
    <lineage>
        <taxon>Bacteria</taxon>
        <taxon>Bacillati</taxon>
        <taxon>Actinomycetota</taxon>
        <taxon>Actinomycetes</taxon>
        <taxon>Mycobacteriales</taxon>
        <taxon>Corynebacteriaceae</taxon>
        <taxon>Corynebacterium</taxon>
    </lineage>
</organism>
<dbReference type="InterPro" id="IPR036138">
    <property type="entry name" value="PBP_dimer_sf"/>
</dbReference>
<dbReference type="PANTHER" id="PTHR30627">
    <property type="entry name" value="PEPTIDOGLYCAN D,D-TRANSPEPTIDASE"/>
    <property type="match status" value="1"/>
</dbReference>
<dbReference type="Pfam" id="PF03717">
    <property type="entry name" value="PBP_dimer"/>
    <property type="match status" value="1"/>
</dbReference>
<evidence type="ECO:0000256" key="2">
    <source>
        <dbReference type="ARBA" id="ARBA00007171"/>
    </source>
</evidence>